<evidence type="ECO:0000313" key="6">
    <source>
        <dbReference type="EMBL" id="TRZ05267.1"/>
    </source>
</evidence>
<dbReference type="PANTHER" id="PTHR11607">
    <property type="entry name" value="ALPHA-MANNOSIDASE"/>
    <property type="match status" value="1"/>
</dbReference>
<dbReference type="SUPFAM" id="SSF88713">
    <property type="entry name" value="Glycoside hydrolase/deacetylase"/>
    <property type="match status" value="1"/>
</dbReference>
<evidence type="ECO:0000256" key="3">
    <source>
        <dbReference type="ARBA" id="ARBA00044241"/>
    </source>
</evidence>
<dbReference type="GO" id="GO:0005764">
    <property type="term" value="C:lysosome"/>
    <property type="evidence" value="ECO:0007669"/>
    <property type="project" value="TreeGrafter"/>
</dbReference>
<evidence type="ECO:0000256" key="2">
    <source>
        <dbReference type="ARBA" id="ARBA00044220"/>
    </source>
</evidence>
<dbReference type="AlphaFoldDB" id="A0A8K1D521"/>
<feature type="domain" description="Glycoside hydrolase family 38 N-terminal" evidence="5">
    <location>
        <begin position="1"/>
        <end position="62"/>
    </location>
</feature>
<evidence type="ECO:0000313" key="7">
    <source>
        <dbReference type="Proteomes" id="UP000796761"/>
    </source>
</evidence>
<name>A0A8K1D521_9PASS</name>
<dbReference type="GO" id="GO:0006013">
    <property type="term" value="P:mannose metabolic process"/>
    <property type="evidence" value="ECO:0007669"/>
    <property type="project" value="InterPro"/>
</dbReference>
<evidence type="ECO:0000259" key="5">
    <source>
        <dbReference type="Pfam" id="PF01074"/>
    </source>
</evidence>
<sequence>AQQYRTNHILMTMGSDFHYENAHLWFKNLDKLIAHTNARQANGSRVHALYSTPSCYLQELHRANLT</sequence>
<organism evidence="6 7">
    <name type="scientific">Zosterops borbonicus</name>
    <dbReference type="NCBI Taxonomy" id="364589"/>
    <lineage>
        <taxon>Eukaryota</taxon>
        <taxon>Metazoa</taxon>
        <taxon>Chordata</taxon>
        <taxon>Craniata</taxon>
        <taxon>Vertebrata</taxon>
        <taxon>Euteleostomi</taxon>
        <taxon>Archelosauria</taxon>
        <taxon>Archosauria</taxon>
        <taxon>Dinosauria</taxon>
        <taxon>Saurischia</taxon>
        <taxon>Theropoda</taxon>
        <taxon>Coelurosauria</taxon>
        <taxon>Aves</taxon>
        <taxon>Neognathae</taxon>
        <taxon>Neoaves</taxon>
        <taxon>Telluraves</taxon>
        <taxon>Australaves</taxon>
        <taxon>Passeriformes</taxon>
        <taxon>Sylvioidea</taxon>
        <taxon>Zosteropidae</taxon>
        <taxon>Zosterops</taxon>
    </lineage>
</organism>
<protein>
    <recommendedName>
        <fullName evidence="1">Lysosomal alpha-mannosidase</fullName>
    </recommendedName>
    <alternativeName>
        <fullName evidence="3">Lysosomal acid alpha-mannosidase</fullName>
    </alternativeName>
    <alternativeName>
        <fullName evidence="2">Mannosidase alpha class 2B member 1</fullName>
    </alternativeName>
    <alternativeName>
        <fullName evidence="4">Mannosidase alpha-B</fullName>
    </alternativeName>
</protein>
<dbReference type="Gene3D" id="3.20.110.10">
    <property type="entry name" value="Glycoside hydrolase 38, N terminal domain"/>
    <property type="match status" value="1"/>
</dbReference>
<dbReference type="GO" id="GO:0004559">
    <property type="term" value="F:alpha-mannosidase activity"/>
    <property type="evidence" value="ECO:0007669"/>
    <property type="project" value="InterPro"/>
</dbReference>
<dbReference type="Proteomes" id="UP000796761">
    <property type="component" value="Unassembled WGS sequence"/>
</dbReference>
<reference evidence="6" key="1">
    <citation type="submission" date="2019-04" db="EMBL/GenBank/DDBJ databases">
        <title>Genome assembly of Zosterops borbonicus 15179.</title>
        <authorList>
            <person name="Leroy T."/>
            <person name="Anselmetti Y."/>
            <person name="Tilak M.-K."/>
            <person name="Nabholz B."/>
        </authorList>
    </citation>
    <scope>NUCLEOTIDE SEQUENCE</scope>
    <source>
        <strain evidence="6">HGM_15179</strain>
        <tissue evidence="6">Muscle</tissue>
    </source>
</reference>
<accession>A0A8K1D521</accession>
<dbReference type="InterPro" id="IPR000602">
    <property type="entry name" value="Glyco_hydro_38_N"/>
</dbReference>
<dbReference type="InterPro" id="IPR011330">
    <property type="entry name" value="Glyco_hydro/deAcase_b/a-brl"/>
</dbReference>
<keyword evidence="7" id="KW-1185">Reference proteome</keyword>
<dbReference type="EMBL" id="SWJQ01005255">
    <property type="protein sequence ID" value="TRZ05267.1"/>
    <property type="molecule type" value="Genomic_DNA"/>
</dbReference>
<feature type="non-terminal residue" evidence="6">
    <location>
        <position position="66"/>
    </location>
</feature>
<evidence type="ECO:0000256" key="4">
    <source>
        <dbReference type="ARBA" id="ARBA00044360"/>
    </source>
</evidence>
<dbReference type="InterPro" id="IPR027291">
    <property type="entry name" value="Glyco_hydro_38_N_sf"/>
</dbReference>
<comment type="caution">
    <text evidence="6">The sequence shown here is derived from an EMBL/GenBank/DDBJ whole genome shotgun (WGS) entry which is preliminary data.</text>
</comment>
<evidence type="ECO:0000256" key="1">
    <source>
        <dbReference type="ARBA" id="ARBA00044166"/>
    </source>
</evidence>
<proteinExistence type="predicted"/>
<feature type="non-terminal residue" evidence="6">
    <location>
        <position position="1"/>
    </location>
</feature>
<dbReference type="InterPro" id="IPR050843">
    <property type="entry name" value="Glycosyl_Hydrlase_38"/>
</dbReference>
<dbReference type="OrthoDB" id="2016903at2759"/>
<gene>
    <name evidence="6" type="ORF">HGM15179_021840</name>
</gene>
<dbReference type="PANTHER" id="PTHR11607:SF3">
    <property type="entry name" value="LYSOSOMAL ALPHA-MANNOSIDASE"/>
    <property type="match status" value="1"/>
</dbReference>
<dbReference type="Pfam" id="PF01074">
    <property type="entry name" value="Glyco_hydro_38N"/>
    <property type="match status" value="1"/>
</dbReference>